<dbReference type="RefSeq" id="WP_190833411.1">
    <property type="nucleotide sequence ID" value="NZ_CAWPPI010000076.1"/>
</dbReference>
<dbReference type="Gene3D" id="1.10.1220.10">
    <property type="entry name" value="Met repressor-like"/>
    <property type="match status" value="1"/>
</dbReference>
<name>A0A8J6XEV7_9CYAN</name>
<dbReference type="EMBL" id="JACXAE010000076">
    <property type="protein sequence ID" value="MBD2775265.1"/>
    <property type="molecule type" value="Genomic_DNA"/>
</dbReference>
<organism evidence="2 3">
    <name type="scientific">Iningainema tapete BLCC-T55</name>
    <dbReference type="NCBI Taxonomy" id="2748662"/>
    <lineage>
        <taxon>Bacteria</taxon>
        <taxon>Bacillati</taxon>
        <taxon>Cyanobacteriota</taxon>
        <taxon>Cyanophyceae</taxon>
        <taxon>Nostocales</taxon>
        <taxon>Scytonemataceae</taxon>
        <taxon>Iningainema tapete</taxon>
    </lineage>
</organism>
<sequence length="92" mass="10325">MKEIKNTTANYTLRLPCSLKTEVERLAAQDGISVNQFITTAVAEKISAIKTSDFFLERKKKADFTVFHRILNRSGGEPPQPGDEYNSCDVET</sequence>
<accession>A0A8J6XEV7</accession>
<evidence type="ECO:0000256" key="1">
    <source>
        <dbReference type="SAM" id="MobiDB-lite"/>
    </source>
</evidence>
<evidence type="ECO:0000313" key="3">
    <source>
        <dbReference type="Proteomes" id="UP000629098"/>
    </source>
</evidence>
<dbReference type="InterPro" id="IPR013321">
    <property type="entry name" value="Arc_rbn_hlx_hlx"/>
</dbReference>
<dbReference type="InterPro" id="IPR008651">
    <property type="entry name" value="Uncharacterised_HicB"/>
</dbReference>
<dbReference type="SUPFAM" id="SSF47598">
    <property type="entry name" value="Ribbon-helix-helix"/>
    <property type="match status" value="1"/>
</dbReference>
<evidence type="ECO:0000313" key="2">
    <source>
        <dbReference type="EMBL" id="MBD2775265.1"/>
    </source>
</evidence>
<gene>
    <name evidence="2" type="ORF">ICL16_25180</name>
</gene>
<feature type="region of interest" description="Disordered" evidence="1">
    <location>
        <begin position="72"/>
        <end position="92"/>
    </location>
</feature>
<keyword evidence="3" id="KW-1185">Reference proteome</keyword>
<protein>
    <submittedName>
        <fullName evidence="2">Toxin-antitoxin system HicB family antitoxin</fullName>
    </submittedName>
</protein>
<comment type="caution">
    <text evidence="2">The sequence shown here is derived from an EMBL/GenBank/DDBJ whole genome shotgun (WGS) entry which is preliminary data.</text>
</comment>
<dbReference type="GO" id="GO:0006355">
    <property type="term" value="P:regulation of DNA-templated transcription"/>
    <property type="evidence" value="ECO:0007669"/>
    <property type="project" value="InterPro"/>
</dbReference>
<reference evidence="2" key="1">
    <citation type="submission" date="2020-09" db="EMBL/GenBank/DDBJ databases">
        <title>Iningainema tapete sp. nov. (Scytonemataceae, Cyanobacteria) from greenhouses in central Florida (USA) produces two types of nodularin with biosynthetic potential for microcystin-LR and anabaenopeptins.</title>
        <authorList>
            <person name="Berthold D.E."/>
            <person name="Lefler F.W."/>
            <person name="Huang I.-S."/>
            <person name="Abdulla H."/>
            <person name="Zimba P.V."/>
            <person name="Laughinghouse H.D. IV."/>
        </authorList>
    </citation>
    <scope>NUCLEOTIDE SEQUENCE</scope>
    <source>
        <strain evidence="2">BLCCT55</strain>
    </source>
</reference>
<dbReference type="Proteomes" id="UP000629098">
    <property type="component" value="Unassembled WGS sequence"/>
</dbReference>
<dbReference type="AlphaFoldDB" id="A0A8J6XEV7"/>
<dbReference type="InterPro" id="IPR010985">
    <property type="entry name" value="Ribbon_hlx_hlx"/>
</dbReference>
<proteinExistence type="predicted"/>
<dbReference type="Pfam" id="PF05534">
    <property type="entry name" value="HicB"/>
    <property type="match status" value="1"/>
</dbReference>